<accession>A0AA35TP04</accession>
<protein>
    <submittedName>
        <fullName evidence="3">STE20-like serine/threonine-protein kinase</fullName>
    </submittedName>
</protein>
<dbReference type="Pfam" id="PF00069">
    <property type="entry name" value="Pkinase"/>
    <property type="match status" value="1"/>
</dbReference>
<reference evidence="3" key="1">
    <citation type="submission" date="2023-03" db="EMBL/GenBank/DDBJ databases">
        <authorList>
            <person name="Steffen K."/>
            <person name="Cardenas P."/>
        </authorList>
    </citation>
    <scope>NUCLEOTIDE SEQUENCE</scope>
</reference>
<gene>
    <name evidence="3" type="ORF">GBAR_LOCUS27687</name>
</gene>
<dbReference type="AlphaFoldDB" id="A0AA35TP04"/>
<keyword evidence="3" id="KW-0808">Transferase</keyword>
<evidence type="ECO:0000313" key="3">
    <source>
        <dbReference type="EMBL" id="CAI8050406.1"/>
    </source>
</evidence>
<dbReference type="SUPFAM" id="SSF56112">
    <property type="entry name" value="Protein kinase-like (PK-like)"/>
    <property type="match status" value="1"/>
</dbReference>
<dbReference type="PANTHER" id="PTHR46538:SF3">
    <property type="entry name" value="PROTEIN KINASE DOMAIN-CONTAINING PROTEIN"/>
    <property type="match status" value="1"/>
</dbReference>
<sequence>MEWFSKLFGRSGKAKREFPNLTRGKDPLELWNKTGELGDGAFGKVYKAENRETGVLAALKRVPIQDETELEDFMVEIDILTECKHRNIVDLYQAFFHDSALWVRLLCARMYLHAVAQFPCFQFSGMFMFTLNLNPF</sequence>
<dbReference type="PROSITE" id="PS50011">
    <property type="entry name" value="PROTEIN_KINASE_DOM"/>
    <property type="match status" value="1"/>
</dbReference>
<dbReference type="Gene3D" id="3.30.200.20">
    <property type="entry name" value="Phosphorylase Kinase, domain 1"/>
    <property type="match status" value="1"/>
</dbReference>
<evidence type="ECO:0000256" key="1">
    <source>
        <dbReference type="PROSITE-ProRule" id="PRU10141"/>
    </source>
</evidence>
<dbReference type="InterPro" id="IPR017441">
    <property type="entry name" value="Protein_kinase_ATP_BS"/>
</dbReference>
<dbReference type="GO" id="GO:0004672">
    <property type="term" value="F:protein kinase activity"/>
    <property type="evidence" value="ECO:0007669"/>
    <property type="project" value="InterPro"/>
</dbReference>
<dbReference type="InterPro" id="IPR011009">
    <property type="entry name" value="Kinase-like_dom_sf"/>
</dbReference>
<dbReference type="EMBL" id="CASHTH010003863">
    <property type="protein sequence ID" value="CAI8050406.1"/>
    <property type="molecule type" value="Genomic_DNA"/>
</dbReference>
<keyword evidence="4" id="KW-1185">Reference proteome</keyword>
<dbReference type="PROSITE" id="PS00107">
    <property type="entry name" value="PROTEIN_KINASE_ATP"/>
    <property type="match status" value="1"/>
</dbReference>
<keyword evidence="1" id="KW-0547">Nucleotide-binding</keyword>
<keyword evidence="1" id="KW-0067">ATP-binding</keyword>
<evidence type="ECO:0000313" key="4">
    <source>
        <dbReference type="Proteomes" id="UP001174909"/>
    </source>
</evidence>
<dbReference type="InterPro" id="IPR051585">
    <property type="entry name" value="STE20_Ser/Thr_Kinases"/>
</dbReference>
<feature type="binding site" evidence="1">
    <location>
        <position position="60"/>
    </location>
    <ligand>
        <name>ATP</name>
        <dbReference type="ChEBI" id="CHEBI:30616"/>
    </ligand>
</feature>
<keyword evidence="3" id="KW-0418">Kinase</keyword>
<dbReference type="Proteomes" id="UP001174909">
    <property type="component" value="Unassembled WGS sequence"/>
</dbReference>
<dbReference type="GO" id="GO:0005524">
    <property type="term" value="F:ATP binding"/>
    <property type="evidence" value="ECO:0007669"/>
    <property type="project" value="UniProtKB-UniRule"/>
</dbReference>
<dbReference type="InterPro" id="IPR000719">
    <property type="entry name" value="Prot_kinase_dom"/>
</dbReference>
<evidence type="ECO:0000259" key="2">
    <source>
        <dbReference type="PROSITE" id="PS50011"/>
    </source>
</evidence>
<organism evidence="3 4">
    <name type="scientific">Geodia barretti</name>
    <name type="common">Barrett's horny sponge</name>
    <dbReference type="NCBI Taxonomy" id="519541"/>
    <lineage>
        <taxon>Eukaryota</taxon>
        <taxon>Metazoa</taxon>
        <taxon>Porifera</taxon>
        <taxon>Demospongiae</taxon>
        <taxon>Heteroscleromorpha</taxon>
        <taxon>Tetractinellida</taxon>
        <taxon>Astrophorina</taxon>
        <taxon>Geodiidae</taxon>
        <taxon>Geodia</taxon>
    </lineage>
</organism>
<name>A0AA35TP04_GEOBA</name>
<feature type="domain" description="Protein kinase" evidence="2">
    <location>
        <begin position="31"/>
        <end position="136"/>
    </location>
</feature>
<proteinExistence type="predicted"/>
<dbReference type="PANTHER" id="PTHR46538">
    <property type="entry name" value="PROTEIN KINASE DOMAIN-CONTAINING PROTEIN"/>
    <property type="match status" value="1"/>
</dbReference>
<comment type="caution">
    <text evidence="3">The sequence shown here is derived from an EMBL/GenBank/DDBJ whole genome shotgun (WGS) entry which is preliminary data.</text>
</comment>